<dbReference type="GO" id="GO:0016020">
    <property type="term" value="C:membrane"/>
    <property type="evidence" value="ECO:0007669"/>
    <property type="project" value="GOC"/>
</dbReference>
<accession>A0A238TDV6</accession>
<dbReference type="InterPro" id="IPR051706">
    <property type="entry name" value="Glycosyltransferase_domain"/>
</dbReference>
<dbReference type="GO" id="GO:0000030">
    <property type="term" value="F:mannosyltransferase activity"/>
    <property type="evidence" value="ECO:0007669"/>
    <property type="project" value="TreeGrafter"/>
</dbReference>
<evidence type="ECO:0000313" key="3">
    <source>
        <dbReference type="EMBL" id="SNB73655.1"/>
    </source>
</evidence>
<keyword evidence="4" id="KW-1185">Reference proteome</keyword>
<dbReference type="InterPro" id="IPR007577">
    <property type="entry name" value="GlycoTrfase_DXD_sugar-bd_CS"/>
</dbReference>
<dbReference type="PANTHER" id="PTHR32385:SF15">
    <property type="entry name" value="INOSITOL PHOSPHOCERAMIDE MANNOSYLTRANSFERASE 1"/>
    <property type="match status" value="1"/>
</dbReference>
<evidence type="ECO:0000313" key="4">
    <source>
        <dbReference type="Proteomes" id="UP000215450"/>
    </source>
</evidence>
<dbReference type="GO" id="GO:0051999">
    <property type="term" value="P:mannosyl-inositol phosphorylceramide biosynthetic process"/>
    <property type="evidence" value="ECO:0007669"/>
    <property type="project" value="TreeGrafter"/>
</dbReference>
<dbReference type="EMBL" id="FXUV01000052">
    <property type="protein sequence ID" value="SMQ13263.1"/>
    <property type="molecule type" value="Genomic_DNA"/>
</dbReference>
<reference evidence="3 4" key="2">
    <citation type="submission" date="2017-06" db="EMBL/GenBank/DDBJ databases">
        <authorList>
            <person name="Kim H.J."/>
            <person name="Triplett B.A."/>
        </authorList>
    </citation>
    <scope>NUCLEOTIDE SEQUENCE [LARGE SCALE GENOMIC DNA]</scope>
    <source>
        <strain evidence="3">Kingella_eburonensis</strain>
    </source>
</reference>
<evidence type="ECO:0000256" key="1">
    <source>
        <dbReference type="ARBA" id="ARBA00022679"/>
    </source>
</evidence>
<proteinExistence type="predicted"/>
<reference evidence="2" key="1">
    <citation type="submission" date="2017-05" db="EMBL/GenBank/DDBJ databases">
        <authorList>
            <person name="Song R."/>
            <person name="Chenine A.L."/>
            <person name="Ruprecht R.M."/>
        </authorList>
    </citation>
    <scope>NUCLEOTIDE SEQUENCE</scope>
    <source>
        <strain evidence="2">Kingella_eburonensis</strain>
    </source>
</reference>
<evidence type="ECO:0000313" key="2">
    <source>
        <dbReference type="EMBL" id="SMQ13263.1"/>
    </source>
</evidence>
<gene>
    <name evidence="3" type="ORF">KEBURONENSIS_00323</name>
    <name evidence="2" type="ORF">KEBURONENSIS_00492</name>
</gene>
<name>A0A238TDV6_9NEIS</name>
<dbReference type="AlphaFoldDB" id="A0A238TDV6"/>
<dbReference type="STRING" id="1522312.GCA_900177895_01950"/>
<dbReference type="InterPro" id="IPR029044">
    <property type="entry name" value="Nucleotide-diphossugar_trans"/>
</dbReference>
<organism evidence="3 4">
    <name type="scientific">Kingella negevensis</name>
    <dbReference type="NCBI Taxonomy" id="1522312"/>
    <lineage>
        <taxon>Bacteria</taxon>
        <taxon>Pseudomonadati</taxon>
        <taxon>Pseudomonadota</taxon>
        <taxon>Betaproteobacteria</taxon>
        <taxon>Neisseriales</taxon>
        <taxon>Neisseriaceae</taxon>
        <taxon>Kingella</taxon>
    </lineage>
</organism>
<dbReference type="PANTHER" id="PTHR32385">
    <property type="entry name" value="MANNOSYL PHOSPHORYLINOSITOL CERAMIDE SYNTHASE"/>
    <property type="match status" value="1"/>
</dbReference>
<dbReference type="SUPFAM" id="SSF53448">
    <property type="entry name" value="Nucleotide-diphospho-sugar transferases"/>
    <property type="match status" value="1"/>
</dbReference>
<dbReference type="Gene3D" id="3.90.550.20">
    <property type="match status" value="1"/>
</dbReference>
<dbReference type="EMBL" id="FXUV02000032">
    <property type="protein sequence ID" value="SNB73655.1"/>
    <property type="molecule type" value="Genomic_DNA"/>
</dbReference>
<dbReference type="Pfam" id="PF04488">
    <property type="entry name" value="Gly_transf_sug"/>
    <property type="match status" value="1"/>
</dbReference>
<keyword evidence="1 3" id="KW-0808">Transferase</keyword>
<protein>
    <submittedName>
        <fullName evidence="3">Glycosyltransferase sugar-binding region containing DXD motif protein</fullName>
    </submittedName>
</protein>
<sequence>MNINQIYISDDYDGNVNHLPPRLQKTVQSVYQNMNPSQHRVYSKEMLRDFINQEYGTEMLKVFDKLKPYAYKADLGRYLLLYRLGGWYFDISVTMLDQFPAQVDNWDFITFSEPLHMSTTSFACNNAIIYSTPNNIILEQTIYDVCANVAKEYYGYNHLFPTGPICLGRNVARFLEYTRVHLGLFTPLTPHLPYKNIAFLLNNGQIFAWYKRGGYGGDLSALGATGTNNYIHMYEQRDIYDKSITLSPELIHLTRPE</sequence>
<dbReference type="Proteomes" id="UP000215450">
    <property type="component" value="Unassembled WGS sequence"/>
</dbReference>